<dbReference type="eggNOG" id="ENOG502SCKF">
    <property type="taxonomic scope" value="Eukaryota"/>
</dbReference>
<evidence type="ECO:0000313" key="2">
    <source>
        <dbReference type="EMBL" id="EKD18223.1"/>
    </source>
</evidence>
<dbReference type="EMBL" id="JH921434">
    <property type="protein sequence ID" value="EKD18223.1"/>
    <property type="molecule type" value="Genomic_DNA"/>
</dbReference>
<dbReference type="KEGG" id="mbe:MBM_03995"/>
<dbReference type="OMA" id="WASLMEY"/>
<reference evidence="2 3" key="1">
    <citation type="journal article" date="2012" name="BMC Genomics">
        <title>Sequencing the genome of Marssonina brunnea reveals fungus-poplar co-evolution.</title>
        <authorList>
            <person name="Zhu S."/>
            <person name="Cao Y.-Z."/>
            <person name="Jiang C."/>
            <person name="Tan B.-Y."/>
            <person name="Wang Z."/>
            <person name="Feng S."/>
            <person name="Zhang L."/>
            <person name="Su X.-H."/>
            <person name="Brejova B."/>
            <person name="Vinar T."/>
            <person name="Xu M."/>
            <person name="Wang M.-X."/>
            <person name="Zhang S.-G."/>
            <person name="Huang M.-R."/>
            <person name="Wu R."/>
            <person name="Zhou Y."/>
        </authorList>
    </citation>
    <scope>NUCLEOTIDE SEQUENCE [LARGE SCALE GENOMIC DNA]</scope>
    <source>
        <strain evidence="2 3">MB_m1</strain>
    </source>
</reference>
<feature type="compositionally biased region" description="Pro residues" evidence="1">
    <location>
        <begin position="1"/>
        <end position="12"/>
    </location>
</feature>
<accession>K1XBW5</accession>
<keyword evidence="3" id="KW-1185">Reference proteome</keyword>
<evidence type="ECO:0000313" key="3">
    <source>
        <dbReference type="Proteomes" id="UP000006753"/>
    </source>
</evidence>
<dbReference type="GeneID" id="18759930"/>
<dbReference type="Proteomes" id="UP000006753">
    <property type="component" value="Unassembled WGS sequence"/>
</dbReference>
<name>K1XBW5_MARBU</name>
<dbReference type="HOGENOM" id="CLU_1326632_0_0_1"/>
<evidence type="ECO:0000256" key="1">
    <source>
        <dbReference type="SAM" id="MobiDB-lite"/>
    </source>
</evidence>
<feature type="compositionally biased region" description="Basic and acidic residues" evidence="1">
    <location>
        <begin position="78"/>
        <end position="100"/>
    </location>
</feature>
<dbReference type="InParanoid" id="K1XBW5"/>
<dbReference type="STRING" id="1072389.K1XBW5"/>
<organism evidence="2 3">
    <name type="scientific">Marssonina brunnea f. sp. multigermtubi (strain MB_m1)</name>
    <name type="common">Marssonina leaf spot fungus</name>
    <dbReference type="NCBI Taxonomy" id="1072389"/>
    <lineage>
        <taxon>Eukaryota</taxon>
        <taxon>Fungi</taxon>
        <taxon>Dikarya</taxon>
        <taxon>Ascomycota</taxon>
        <taxon>Pezizomycotina</taxon>
        <taxon>Leotiomycetes</taxon>
        <taxon>Helotiales</taxon>
        <taxon>Drepanopezizaceae</taxon>
        <taxon>Drepanopeziza</taxon>
    </lineage>
</organism>
<proteinExistence type="predicted"/>
<gene>
    <name evidence="2" type="ORF">MBM_03995</name>
</gene>
<protein>
    <submittedName>
        <fullName evidence="2">Uncharacterized protein</fullName>
    </submittedName>
</protein>
<dbReference type="AlphaFoldDB" id="K1XBW5"/>
<feature type="region of interest" description="Disordered" evidence="1">
    <location>
        <begin position="1"/>
        <end position="102"/>
    </location>
</feature>
<dbReference type="OrthoDB" id="5335351at2759"/>
<dbReference type="RefSeq" id="XP_007291884.1">
    <property type="nucleotide sequence ID" value="XM_007291822.1"/>
</dbReference>
<sequence length="207" mass="23399">MSSSPPETPSKPRPANKARALMAAGPSKGVHQAAMKPPELEVREAAGAIAQVLSSTPPKPEPTSTASKDNNPVGMNGRAERECGNHEHEHEHEESSHTDETELIEENINGELEKLDWFEFEKRYATEIRQLDDDEEATMEKVDKLADAFYLWGRAGSYRDNERISKRLKTRIRFTEIAESSLEEKKNHYVQVVDAFQNAMKLLRGQR</sequence>